<protein>
    <submittedName>
        <fullName evidence="2">Uncharacterized protein</fullName>
    </submittedName>
</protein>
<keyword evidence="3" id="KW-1185">Reference proteome</keyword>
<comment type="caution">
    <text evidence="2">The sequence shown here is derived from an EMBL/GenBank/DDBJ whole genome shotgun (WGS) entry which is preliminary data.</text>
</comment>
<feature type="compositionally biased region" description="Basic residues" evidence="1">
    <location>
        <begin position="9"/>
        <end position="20"/>
    </location>
</feature>
<gene>
    <name evidence="2" type="ORF">UO65_2995</name>
</gene>
<feature type="region of interest" description="Disordered" evidence="1">
    <location>
        <begin position="37"/>
        <end position="65"/>
    </location>
</feature>
<accession>W7IXQ7</accession>
<dbReference type="EMBL" id="AYXG01000103">
    <property type="protein sequence ID" value="EWC61637.1"/>
    <property type="molecule type" value="Genomic_DNA"/>
</dbReference>
<name>W7IXQ7_9PSEU</name>
<proteinExistence type="predicted"/>
<dbReference type="Proteomes" id="UP000019277">
    <property type="component" value="Unassembled WGS sequence"/>
</dbReference>
<dbReference type="STRING" id="909613.UO65_2995"/>
<evidence type="ECO:0000313" key="2">
    <source>
        <dbReference type="EMBL" id="EWC61637.1"/>
    </source>
</evidence>
<reference evidence="2 3" key="1">
    <citation type="journal article" date="2014" name="Genome Announc.">
        <title>Draft Genome Sequence of the Antitrypanosomally Active Sponge-Associated Bacterium Actinokineospora sp. Strain EG49.</title>
        <authorList>
            <person name="Harjes J."/>
            <person name="Ryu T."/>
            <person name="Abdelmohsen U.R."/>
            <person name="Moitinho-Silva L."/>
            <person name="Horn H."/>
            <person name="Ravasi T."/>
            <person name="Hentschel U."/>
        </authorList>
    </citation>
    <scope>NUCLEOTIDE SEQUENCE [LARGE SCALE GENOMIC DNA]</scope>
    <source>
        <strain evidence="2 3">EG49</strain>
    </source>
</reference>
<evidence type="ECO:0000313" key="3">
    <source>
        <dbReference type="Proteomes" id="UP000019277"/>
    </source>
</evidence>
<feature type="region of interest" description="Disordered" evidence="1">
    <location>
        <begin position="1"/>
        <end position="21"/>
    </location>
</feature>
<dbReference type="AlphaFoldDB" id="W7IXQ7"/>
<sequence>MVEKDVRPRSGRLHGKRRAGLPHVVHGREPLCEVDNALPTTGQVPRHSRNHQGGQPLPNEQSSNTGGVIEVLPQRQPPEGHLVGIEFGLRPDRRPSVHRRCHDPSHCPAYCRLKSPQLPVLFLIQPRFTRTDLAGRANSPAWTTCEQPTVHVERRSTLAQSGQAQSLNAVASSSGQRRRNAVCQFDIVERVVQDHLVHVTGWPARS</sequence>
<evidence type="ECO:0000256" key="1">
    <source>
        <dbReference type="SAM" id="MobiDB-lite"/>
    </source>
</evidence>
<organism evidence="2 3">
    <name type="scientific">Actinokineospora spheciospongiae</name>
    <dbReference type="NCBI Taxonomy" id="909613"/>
    <lineage>
        <taxon>Bacteria</taxon>
        <taxon>Bacillati</taxon>
        <taxon>Actinomycetota</taxon>
        <taxon>Actinomycetes</taxon>
        <taxon>Pseudonocardiales</taxon>
        <taxon>Pseudonocardiaceae</taxon>
        <taxon>Actinokineospora</taxon>
    </lineage>
</organism>